<dbReference type="GO" id="GO:0055085">
    <property type="term" value="P:transmembrane transport"/>
    <property type="evidence" value="ECO:0007669"/>
    <property type="project" value="InterPro"/>
</dbReference>
<dbReference type="GO" id="GO:0005886">
    <property type="term" value="C:plasma membrane"/>
    <property type="evidence" value="ECO:0007669"/>
    <property type="project" value="UniProtKB-SubCell"/>
</dbReference>
<dbReference type="CDD" id="cd06261">
    <property type="entry name" value="TM_PBP2"/>
    <property type="match status" value="2"/>
</dbReference>
<feature type="transmembrane region" description="Helical" evidence="8">
    <location>
        <begin position="284"/>
        <end position="304"/>
    </location>
</feature>
<feature type="transmembrane region" description="Helical" evidence="8">
    <location>
        <begin position="128"/>
        <end position="151"/>
    </location>
</feature>
<dbReference type="Pfam" id="PF00528">
    <property type="entry name" value="BPD_transp_1"/>
    <property type="match status" value="2"/>
</dbReference>
<keyword evidence="2 8" id="KW-0813">Transport</keyword>
<feature type="transmembrane region" description="Helical" evidence="8">
    <location>
        <begin position="444"/>
        <end position="465"/>
    </location>
</feature>
<protein>
    <submittedName>
        <fullName evidence="10">Iron ABC transporter</fullName>
    </submittedName>
</protein>
<feature type="transmembrane region" description="Helical" evidence="8">
    <location>
        <begin position="502"/>
        <end position="520"/>
    </location>
</feature>
<keyword evidence="7 8" id="KW-0472">Membrane</keyword>
<sequence length="526" mass="58990">MKYLNKLTVSSVFLTLLISVPAIILISNIFSSSDNWQHLVDTVLFEYVFNSLYIMFGVAVITSILGFSTAYITSLYSFTGSAFFHYALILPFAIPTYIMSYIYGGMFDITGTVTRFILDLLGKNLSEVYFFDIMSIDGAIIVMSLVLYPYVYLICKTYLRAESSSIIDASKTMGLSDFQIFYKVILPISRPAIVAGVILAVMEAVADFGVMDYYGVSTFVTGIFRTWLGMGSVEDASKLASMLMLFIFMLIFLERFQRRNKRYKSSGKDFKPIAKRKLKGYKNVLAFLICFFPFFFGFLLPFSQMTIWFFRSYKDVIDEDFLTILYQTLSLGIFSAVLITVLAFIITYNVRLHKNKLADNLIQVSKLGYSIPGAVVAVGILSFFSSIDSLLDILISGTILGIIFGYIVRFIAISINNFESGFSKIPNSYDDACKTMGVSSFHTFYKIILPLIKNSALAGSIVIFIEVIKELPLTMILRPFNFDTLSVLSHELVTQAQVIESSVPAMFIVGLGIVSVLILAKKMIKD</sequence>
<evidence type="ECO:0000256" key="3">
    <source>
        <dbReference type="ARBA" id="ARBA00022475"/>
    </source>
</evidence>
<comment type="similarity">
    <text evidence="8">Belongs to the binding-protein-dependent transport system permease family.</text>
</comment>
<evidence type="ECO:0000256" key="7">
    <source>
        <dbReference type="ARBA" id="ARBA00023136"/>
    </source>
</evidence>
<dbReference type="PROSITE" id="PS50928">
    <property type="entry name" value="ABC_TM1"/>
    <property type="match status" value="2"/>
</dbReference>
<organism evidence="10 11">
    <name type="scientific">Halarcobacter mediterraneus</name>
    <dbReference type="NCBI Taxonomy" id="2023153"/>
    <lineage>
        <taxon>Bacteria</taxon>
        <taxon>Pseudomonadati</taxon>
        <taxon>Campylobacterota</taxon>
        <taxon>Epsilonproteobacteria</taxon>
        <taxon>Campylobacterales</taxon>
        <taxon>Arcobacteraceae</taxon>
        <taxon>Halarcobacter</taxon>
    </lineage>
</organism>
<feature type="transmembrane region" description="Helical" evidence="8">
    <location>
        <begin position="324"/>
        <end position="346"/>
    </location>
</feature>
<evidence type="ECO:0000256" key="2">
    <source>
        <dbReference type="ARBA" id="ARBA00022448"/>
    </source>
</evidence>
<proteinExistence type="inferred from homology"/>
<evidence type="ECO:0000256" key="6">
    <source>
        <dbReference type="ARBA" id="ARBA00022989"/>
    </source>
</evidence>
<name>A0A4Q1AVJ4_9BACT</name>
<feature type="transmembrane region" description="Helical" evidence="8">
    <location>
        <begin position="83"/>
        <end position="103"/>
    </location>
</feature>
<feature type="transmembrane region" description="Helical" evidence="8">
    <location>
        <begin position="236"/>
        <end position="253"/>
    </location>
</feature>
<gene>
    <name evidence="10" type="ORF">CP965_06595</name>
</gene>
<keyword evidence="4" id="KW-0997">Cell inner membrane</keyword>
<comment type="caution">
    <text evidence="10">The sequence shown here is derived from an EMBL/GenBank/DDBJ whole genome shotgun (WGS) entry which is preliminary data.</text>
</comment>
<dbReference type="SUPFAM" id="SSF161098">
    <property type="entry name" value="MetI-like"/>
    <property type="match status" value="2"/>
</dbReference>
<comment type="subcellular location">
    <subcellularLocation>
        <location evidence="1">Cell inner membrane</location>
        <topology evidence="1">Multi-pass membrane protein</topology>
    </subcellularLocation>
    <subcellularLocation>
        <location evidence="8">Cell membrane</location>
        <topology evidence="8">Multi-pass membrane protein</topology>
    </subcellularLocation>
</comment>
<feature type="transmembrane region" description="Helical" evidence="8">
    <location>
        <begin position="12"/>
        <end position="31"/>
    </location>
</feature>
<dbReference type="InterPro" id="IPR035906">
    <property type="entry name" value="MetI-like_sf"/>
</dbReference>
<dbReference type="OrthoDB" id="9795403at2"/>
<feature type="transmembrane region" description="Helical" evidence="8">
    <location>
        <begin position="393"/>
        <end position="415"/>
    </location>
</feature>
<dbReference type="Proteomes" id="UP000289718">
    <property type="component" value="Unassembled WGS sequence"/>
</dbReference>
<evidence type="ECO:0000313" key="10">
    <source>
        <dbReference type="EMBL" id="RXK13466.1"/>
    </source>
</evidence>
<evidence type="ECO:0000256" key="4">
    <source>
        <dbReference type="ARBA" id="ARBA00022519"/>
    </source>
</evidence>
<dbReference type="PANTHER" id="PTHR43357:SF3">
    <property type="entry name" value="FE(3+)-TRANSPORT SYSTEM PERMEASE PROTEIN FBPB 2"/>
    <property type="match status" value="1"/>
</dbReference>
<dbReference type="PANTHER" id="PTHR43357">
    <property type="entry name" value="INNER MEMBRANE ABC TRANSPORTER PERMEASE PROTEIN YDCV"/>
    <property type="match status" value="1"/>
</dbReference>
<dbReference type="AlphaFoldDB" id="A0A4Q1AVJ4"/>
<feature type="domain" description="ABC transmembrane type-1" evidence="9">
    <location>
        <begin position="48"/>
        <end position="254"/>
    </location>
</feature>
<dbReference type="Gene3D" id="1.10.3720.10">
    <property type="entry name" value="MetI-like"/>
    <property type="match status" value="2"/>
</dbReference>
<dbReference type="InterPro" id="IPR000515">
    <property type="entry name" value="MetI-like"/>
</dbReference>
<keyword evidence="3" id="KW-1003">Cell membrane</keyword>
<evidence type="ECO:0000256" key="1">
    <source>
        <dbReference type="ARBA" id="ARBA00004429"/>
    </source>
</evidence>
<keyword evidence="5 8" id="KW-0812">Transmembrane</keyword>
<evidence type="ECO:0000256" key="8">
    <source>
        <dbReference type="RuleBase" id="RU363032"/>
    </source>
</evidence>
<evidence type="ECO:0000256" key="5">
    <source>
        <dbReference type="ARBA" id="ARBA00022692"/>
    </source>
</evidence>
<feature type="transmembrane region" description="Helical" evidence="8">
    <location>
        <begin position="51"/>
        <end position="71"/>
    </location>
</feature>
<reference evidence="10 11" key="1">
    <citation type="submission" date="2017-09" db="EMBL/GenBank/DDBJ databases">
        <title>Genomics of the genus Arcobacter.</title>
        <authorList>
            <person name="Perez-Cataluna A."/>
            <person name="Figueras M.J."/>
            <person name="Salas-Masso N."/>
        </authorList>
    </citation>
    <scope>NUCLEOTIDE SEQUENCE [LARGE SCALE GENOMIC DNA]</scope>
    <source>
        <strain evidence="10 11">F156-34</strain>
    </source>
</reference>
<dbReference type="RefSeq" id="WP_129061288.1">
    <property type="nucleotide sequence ID" value="NZ_NXIE01000002.1"/>
</dbReference>
<feature type="domain" description="ABC transmembrane type-1" evidence="9">
    <location>
        <begin position="325"/>
        <end position="519"/>
    </location>
</feature>
<evidence type="ECO:0000259" key="9">
    <source>
        <dbReference type="PROSITE" id="PS50928"/>
    </source>
</evidence>
<accession>A0A4Q1AVJ4</accession>
<evidence type="ECO:0000313" key="11">
    <source>
        <dbReference type="Proteomes" id="UP000289718"/>
    </source>
</evidence>
<feature type="transmembrane region" description="Helical" evidence="8">
    <location>
        <begin position="367"/>
        <end position="387"/>
    </location>
</feature>
<keyword evidence="6 8" id="KW-1133">Transmembrane helix</keyword>
<keyword evidence="11" id="KW-1185">Reference proteome</keyword>
<dbReference type="EMBL" id="NXIE01000002">
    <property type="protein sequence ID" value="RXK13466.1"/>
    <property type="molecule type" value="Genomic_DNA"/>
</dbReference>